<dbReference type="InterPro" id="IPR016455">
    <property type="entry name" value="XTH"/>
</dbReference>
<dbReference type="InterPro" id="IPR044791">
    <property type="entry name" value="Beta-glucanase/XTH"/>
</dbReference>
<dbReference type="FunCoup" id="I1H7L7">
    <property type="interactions" value="261"/>
</dbReference>
<protein>
    <recommendedName>
        <fullName evidence="6">Xyloglucan endotransglucosylase/hydrolase</fullName>
        <ecNumber evidence="6">2.4.1.207</ecNumber>
    </recommendedName>
</protein>
<evidence type="ECO:0000259" key="8">
    <source>
        <dbReference type="PROSITE" id="PS51762"/>
    </source>
</evidence>
<dbReference type="SUPFAM" id="SSF49899">
    <property type="entry name" value="Concanavalin A-like lectins/glucanases"/>
    <property type="match status" value="1"/>
</dbReference>
<proteinExistence type="inferred from homology"/>
<evidence type="ECO:0000313" key="11">
    <source>
        <dbReference type="Proteomes" id="UP000008810"/>
    </source>
</evidence>
<dbReference type="PANTHER" id="PTHR31062">
    <property type="entry name" value="XYLOGLUCAN ENDOTRANSGLUCOSYLASE/HYDROLASE PROTEIN 8-RELATED"/>
    <property type="match status" value="1"/>
</dbReference>
<dbReference type="GO" id="GO:0010411">
    <property type="term" value="P:xyloglucan metabolic process"/>
    <property type="evidence" value="ECO:0007669"/>
    <property type="project" value="InterPro"/>
</dbReference>
<evidence type="ECO:0000256" key="5">
    <source>
        <dbReference type="PIRSR" id="PIRSR005604-1"/>
    </source>
</evidence>
<dbReference type="RefSeq" id="XP_003561836.1">
    <property type="nucleotide sequence ID" value="XM_003561788.4"/>
</dbReference>
<dbReference type="PIRSF" id="PIRSF005604">
    <property type="entry name" value="XET"/>
    <property type="match status" value="1"/>
</dbReference>
<comment type="function">
    <text evidence="6">Catalyzes xyloglucan endohydrolysis (XEH) and/or endotransglycosylation (XET). Cleaves and religates xyloglucan polymers, an essential constituent of the primary cell wall, and thereby participates in cell wall construction of growing tissues.</text>
</comment>
<comment type="similarity">
    <text evidence="6">Belongs to the glycosyl hydrolase 16 family.</text>
</comment>
<evidence type="ECO:0000256" key="6">
    <source>
        <dbReference type="RuleBase" id="RU361120"/>
    </source>
</evidence>
<dbReference type="OMA" id="WSHDRII"/>
<evidence type="ECO:0000313" key="10">
    <source>
        <dbReference type="EnsemblPlants" id="KQK22653"/>
    </source>
</evidence>
<keyword evidence="6" id="KW-0964">Secreted</keyword>
<dbReference type="GO" id="GO:0016762">
    <property type="term" value="F:xyloglucan:xyloglucosyl transferase activity"/>
    <property type="evidence" value="ECO:0007669"/>
    <property type="project" value="UniProtKB-EC"/>
</dbReference>
<reference evidence="10" key="3">
    <citation type="submission" date="2018-08" db="UniProtKB">
        <authorList>
            <consortium name="EnsemblPlants"/>
        </authorList>
    </citation>
    <scope>IDENTIFICATION</scope>
    <source>
        <strain evidence="10">cv. Bd21</strain>
    </source>
</reference>
<feature type="active site" description="Nucleophile" evidence="5">
    <location>
        <position position="121"/>
    </location>
</feature>
<dbReference type="InterPro" id="IPR000757">
    <property type="entry name" value="Beta-glucanase-like"/>
</dbReference>
<dbReference type="InterPro" id="IPR013320">
    <property type="entry name" value="ConA-like_dom_sf"/>
</dbReference>
<keyword evidence="6" id="KW-0961">Cell wall biogenesis/degradation</keyword>
<keyword evidence="6" id="KW-0732">Signal</keyword>
<dbReference type="InterPro" id="IPR010713">
    <property type="entry name" value="XET_C"/>
</dbReference>
<dbReference type="OrthoDB" id="4781at2759"/>
<evidence type="ECO:0000256" key="3">
    <source>
        <dbReference type="ARBA" id="ARBA00023157"/>
    </source>
</evidence>
<reference evidence="9" key="2">
    <citation type="submission" date="2017-06" db="EMBL/GenBank/DDBJ databases">
        <title>WGS assembly of Brachypodium distachyon.</title>
        <authorList>
            <consortium name="The International Brachypodium Initiative"/>
            <person name="Lucas S."/>
            <person name="Harmon-Smith M."/>
            <person name="Lail K."/>
            <person name="Tice H."/>
            <person name="Grimwood J."/>
            <person name="Bruce D."/>
            <person name="Barry K."/>
            <person name="Shu S."/>
            <person name="Lindquist E."/>
            <person name="Wang M."/>
            <person name="Pitluck S."/>
            <person name="Vogel J.P."/>
            <person name="Garvin D.F."/>
            <person name="Mockler T.C."/>
            <person name="Schmutz J."/>
            <person name="Rokhsar D."/>
            <person name="Bevan M.W."/>
        </authorList>
    </citation>
    <scope>NUCLEOTIDE SEQUENCE</scope>
    <source>
        <strain evidence="9">Bd21</strain>
    </source>
</reference>
<dbReference type="Pfam" id="PF06955">
    <property type="entry name" value="XET_C"/>
    <property type="match status" value="1"/>
</dbReference>
<keyword evidence="4 6" id="KW-0326">Glycosidase</keyword>
<comment type="subcellular location">
    <subcellularLocation>
        <location evidence="6">Secreted</location>
        <location evidence="6">Cell wall</location>
    </subcellularLocation>
    <subcellularLocation>
        <location evidence="6">Secreted</location>
        <location evidence="6">Extracellular space</location>
        <location evidence="6">Apoplast</location>
    </subcellularLocation>
</comment>
<dbReference type="Proteomes" id="UP000008810">
    <property type="component" value="Chromosome 1"/>
</dbReference>
<evidence type="ECO:0000256" key="2">
    <source>
        <dbReference type="ARBA" id="ARBA00022801"/>
    </source>
</evidence>
<dbReference type="HOGENOM" id="CLU_048041_1_1_1"/>
<evidence type="ECO:0000256" key="4">
    <source>
        <dbReference type="ARBA" id="ARBA00023295"/>
    </source>
</evidence>
<evidence type="ECO:0000256" key="7">
    <source>
        <dbReference type="SAM" id="MobiDB-lite"/>
    </source>
</evidence>
<feature type="signal peptide" evidence="6">
    <location>
        <begin position="1"/>
        <end position="25"/>
    </location>
</feature>
<keyword evidence="6" id="KW-0052">Apoplast</keyword>
<keyword evidence="6" id="KW-0134">Cell wall</keyword>
<keyword evidence="1 6" id="KW-0808">Transferase</keyword>
<dbReference type="STRING" id="15368.I1H7L7"/>
<feature type="chain" id="PRO_5013982711" description="Xyloglucan endotransglucosylase/hydrolase" evidence="6">
    <location>
        <begin position="26"/>
        <end position="328"/>
    </location>
</feature>
<feature type="domain" description="GH16" evidence="8">
    <location>
        <begin position="29"/>
        <end position="236"/>
    </location>
</feature>
<gene>
    <name evidence="10" type="primary">LOC100825072</name>
    <name evidence="9" type="ORF">BRADI_1g68590v3</name>
</gene>
<keyword evidence="2 6" id="KW-0378">Hydrolase</keyword>
<reference evidence="9 10" key="1">
    <citation type="journal article" date="2010" name="Nature">
        <title>Genome sequencing and analysis of the model grass Brachypodium distachyon.</title>
        <authorList>
            <consortium name="International Brachypodium Initiative"/>
        </authorList>
    </citation>
    <scope>NUCLEOTIDE SEQUENCE [LARGE SCALE GENOMIC DNA]</scope>
    <source>
        <strain evidence="9 10">Bd21</strain>
    </source>
</reference>
<feature type="region of interest" description="Disordered" evidence="7">
    <location>
        <begin position="309"/>
        <end position="328"/>
    </location>
</feature>
<dbReference type="Gramene" id="KQK22653">
    <property type="protein sequence ID" value="KQK22653"/>
    <property type="gene ID" value="BRADI_1g68590v3"/>
</dbReference>
<dbReference type="AlphaFoldDB" id="I1H7L7"/>
<dbReference type="GeneID" id="100825072"/>
<feature type="active site" description="Proton donor" evidence="5">
    <location>
        <position position="125"/>
    </location>
</feature>
<dbReference type="GO" id="GO:0071555">
    <property type="term" value="P:cell wall organization"/>
    <property type="evidence" value="ECO:0007669"/>
    <property type="project" value="UniProtKB-KW"/>
</dbReference>
<dbReference type="EMBL" id="CM000880">
    <property type="protein sequence ID" value="KQK22653.1"/>
    <property type="molecule type" value="Genomic_DNA"/>
</dbReference>
<feature type="compositionally biased region" description="Basic residues" evidence="7">
    <location>
        <begin position="311"/>
        <end position="320"/>
    </location>
</feature>
<accession>I1H7L7</accession>
<organism evidence="10">
    <name type="scientific">Brachypodium distachyon</name>
    <name type="common">Purple false brome</name>
    <name type="synonym">Trachynia distachya</name>
    <dbReference type="NCBI Taxonomy" id="15368"/>
    <lineage>
        <taxon>Eukaryota</taxon>
        <taxon>Viridiplantae</taxon>
        <taxon>Streptophyta</taxon>
        <taxon>Embryophyta</taxon>
        <taxon>Tracheophyta</taxon>
        <taxon>Spermatophyta</taxon>
        <taxon>Magnoliopsida</taxon>
        <taxon>Liliopsida</taxon>
        <taxon>Poales</taxon>
        <taxon>Poaceae</taxon>
        <taxon>BOP clade</taxon>
        <taxon>Pooideae</taxon>
        <taxon>Stipodae</taxon>
        <taxon>Brachypodieae</taxon>
        <taxon>Brachypodium</taxon>
    </lineage>
</organism>
<keyword evidence="11" id="KW-1185">Reference proteome</keyword>
<sequence length="328" mass="36462">MACRFLYTPAAALVALLLQAAAASATFPADGGLLSRPAAAALSFEEGYTQLFGDSNLRLHGDGKRVHISLDERTGAGFASQGAYLHGFFSARIKLPSDYAAGVVVAFYMTNGDVYEKTHDELDFEFLGNVRGKEWRVQTNVYGDGSTSVGREERYGLPFDPTQDYHRYAILWTNRTIVFYVDETPIREVVRSEAMGLQFPSKPMSLYATIWDGSSWATSGGRYKVDYKYAPYVAEFDDLLLRGCASSSSSTGACELPEEDYMDSGERSAMERFRARHLTYGYCYDRARYPAPLSECRVGAEAAMYLPSGDRRRRGKRHRRAGAEDSAI</sequence>
<dbReference type="GO" id="GO:0042546">
    <property type="term" value="P:cell wall biogenesis"/>
    <property type="evidence" value="ECO:0007669"/>
    <property type="project" value="InterPro"/>
</dbReference>
<evidence type="ECO:0000256" key="1">
    <source>
        <dbReference type="ARBA" id="ARBA00022679"/>
    </source>
</evidence>
<dbReference type="CDD" id="cd02176">
    <property type="entry name" value="GH16_XET"/>
    <property type="match status" value="1"/>
</dbReference>
<name>I1H7L7_BRADI</name>
<dbReference type="EnsemblPlants" id="KQK22653">
    <property type="protein sequence ID" value="KQK22653"/>
    <property type="gene ID" value="BRADI_1g68590v3"/>
</dbReference>
<dbReference type="EC" id="2.4.1.207" evidence="6"/>
<dbReference type="GO" id="GO:0004553">
    <property type="term" value="F:hydrolase activity, hydrolyzing O-glycosyl compounds"/>
    <property type="evidence" value="ECO:0007669"/>
    <property type="project" value="InterPro"/>
</dbReference>
<dbReference type="Gene3D" id="2.60.120.200">
    <property type="match status" value="1"/>
</dbReference>
<evidence type="ECO:0000313" key="9">
    <source>
        <dbReference type="EMBL" id="KQK22653.1"/>
    </source>
</evidence>
<dbReference type="PROSITE" id="PS51762">
    <property type="entry name" value="GH16_2"/>
    <property type="match status" value="1"/>
</dbReference>
<dbReference type="eggNOG" id="ENOG502QVQI">
    <property type="taxonomic scope" value="Eukaryota"/>
</dbReference>
<dbReference type="KEGG" id="bdi:100825072"/>
<keyword evidence="3" id="KW-1015">Disulfide bond</keyword>
<dbReference type="Pfam" id="PF00722">
    <property type="entry name" value="Glyco_hydro_16"/>
    <property type="match status" value="1"/>
</dbReference>
<dbReference type="GO" id="GO:0048046">
    <property type="term" value="C:apoplast"/>
    <property type="evidence" value="ECO:0007669"/>
    <property type="project" value="UniProtKB-SubCell"/>
</dbReference>
<comment type="PTM">
    <text evidence="6">Contains at least one intrachain disulfide bond essential for its enzymatic activity.</text>
</comment>